<dbReference type="AlphaFoldDB" id="A0A0S6UC04"/>
<dbReference type="InterPro" id="IPR009926">
    <property type="entry name" value="T3SS_YcgR_PilZN"/>
</dbReference>
<dbReference type="Pfam" id="PF07238">
    <property type="entry name" value="PilZ"/>
    <property type="match status" value="1"/>
</dbReference>
<evidence type="ECO:0000313" key="3">
    <source>
        <dbReference type="EMBL" id="GAF26506.1"/>
    </source>
</evidence>
<reference evidence="3" key="1">
    <citation type="journal article" date="2014" name="Gene">
        <title>Genome-guided analysis of transformation efficiency and carbon dioxide assimilation by Moorella thermoacetica Y72.</title>
        <authorList>
            <person name="Tsukahara K."/>
            <person name="Kita A."/>
            <person name="Nakashimada Y."/>
            <person name="Hoshino T."/>
            <person name="Murakami K."/>
        </authorList>
    </citation>
    <scope>NUCLEOTIDE SEQUENCE [LARGE SCALE GENOMIC DNA]</scope>
    <source>
        <strain evidence="3">Y72</strain>
    </source>
</reference>
<keyword evidence="3" id="KW-0808">Transferase</keyword>
<feature type="domain" description="PilZ" evidence="1">
    <location>
        <begin position="152"/>
        <end position="239"/>
    </location>
</feature>
<dbReference type="InterPro" id="IPR009875">
    <property type="entry name" value="PilZ_domain"/>
</dbReference>
<evidence type="ECO:0000259" key="1">
    <source>
        <dbReference type="Pfam" id="PF07238"/>
    </source>
</evidence>
<dbReference type="SUPFAM" id="SSF141371">
    <property type="entry name" value="PilZ domain-like"/>
    <property type="match status" value="1"/>
</dbReference>
<gene>
    <name evidence="3" type="ORF">MTY_1846</name>
</gene>
<dbReference type="PROSITE" id="PS51257">
    <property type="entry name" value="PROKAR_LIPOPROTEIN"/>
    <property type="match status" value="1"/>
</dbReference>
<accession>A0A0S6UC04</accession>
<dbReference type="GO" id="GO:0035438">
    <property type="term" value="F:cyclic-di-GMP binding"/>
    <property type="evidence" value="ECO:0007669"/>
    <property type="project" value="InterPro"/>
</dbReference>
<name>A0A0S6UC04_NEOTH</name>
<dbReference type="Gene3D" id="2.40.10.220">
    <property type="entry name" value="predicted glycosyltransferase like domains"/>
    <property type="match status" value="1"/>
</dbReference>
<sequence length="249" mass="28404">MARSRRQKGTGASGSAWVACWGESCEGGVNMTVPHFIRINTPITISVPGKMAIRTLIQETGEDSFAILAPAGEELLLRRGDLVEATCSREDARYEFTARVIRYEPAIPPLYYLAYPDDYRRIQVRSHVRTRAALEFRYAPWPAADWPLRPPRPHKRGLTIDISGGGAQLVLREEVKVGDLLYLELYLPGRRHHQPLRLAARVKRVATREIDGHQRYEVGVAFEGISERQEDQIVAFVFQRLLEERRQRS</sequence>
<proteinExistence type="predicted"/>
<dbReference type="Pfam" id="PF12945">
    <property type="entry name" value="PilZNR"/>
    <property type="match status" value="1"/>
</dbReference>
<dbReference type="Proteomes" id="UP000063718">
    <property type="component" value="Unassembled WGS sequence"/>
</dbReference>
<feature type="domain" description="Type III secretion system flagellar brake protein YcgR PilZN" evidence="2">
    <location>
        <begin position="39"/>
        <end position="116"/>
    </location>
</feature>
<protein>
    <submittedName>
        <fullName evidence="3">Predicted glycosyltransferase</fullName>
    </submittedName>
</protein>
<dbReference type="EMBL" id="DF238840">
    <property type="protein sequence ID" value="GAF26506.1"/>
    <property type="molecule type" value="Genomic_DNA"/>
</dbReference>
<organism evidence="3">
    <name type="scientific">Moorella thermoacetica Y72</name>
    <dbReference type="NCBI Taxonomy" id="1325331"/>
    <lineage>
        <taxon>Bacteria</taxon>
        <taxon>Bacillati</taxon>
        <taxon>Bacillota</taxon>
        <taxon>Clostridia</taxon>
        <taxon>Neomoorellales</taxon>
        <taxon>Neomoorellaceae</taxon>
        <taxon>Neomoorella</taxon>
    </lineage>
</organism>
<evidence type="ECO:0000259" key="2">
    <source>
        <dbReference type="Pfam" id="PF12945"/>
    </source>
</evidence>
<dbReference type="GO" id="GO:0016740">
    <property type="term" value="F:transferase activity"/>
    <property type="evidence" value="ECO:0007669"/>
    <property type="project" value="UniProtKB-KW"/>
</dbReference>